<dbReference type="AlphaFoldDB" id="A0A369CA38"/>
<keyword evidence="4" id="KW-1185">Reference proteome</keyword>
<evidence type="ECO:0000259" key="2">
    <source>
        <dbReference type="Pfam" id="PF05036"/>
    </source>
</evidence>
<evidence type="ECO:0000313" key="4">
    <source>
        <dbReference type="Proteomes" id="UP000252707"/>
    </source>
</evidence>
<proteinExistence type="predicted"/>
<gene>
    <name evidence="3" type="ORF">DFQ59_106226</name>
</gene>
<reference evidence="3 4" key="1">
    <citation type="submission" date="2018-07" db="EMBL/GenBank/DDBJ databases">
        <title>Genomic Encyclopedia of Type Strains, Phase IV (KMG-IV): sequencing the most valuable type-strain genomes for metagenomic binning, comparative biology and taxonomic classification.</title>
        <authorList>
            <person name="Goeker M."/>
        </authorList>
    </citation>
    <scope>NUCLEOTIDE SEQUENCE [LARGE SCALE GENOMIC DNA]</scope>
    <source>
        <strain evidence="3 4">DSM 26407</strain>
    </source>
</reference>
<evidence type="ECO:0000256" key="1">
    <source>
        <dbReference type="SAM" id="MobiDB-lite"/>
    </source>
</evidence>
<feature type="domain" description="SPOR" evidence="2">
    <location>
        <begin position="202"/>
        <end position="268"/>
    </location>
</feature>
<feature type="region of interest" description="Disordered" evidence="1">
    <location>
        <begin position="54"/>
        <end position="154"/>
    </location>
</feature>
<feature type="compositionally biased region" description="Low complexity" evidence="1">
    <location>
        <begin position="110"/>
        <end position="122"/>
    </location>
</feature>
<dbReference type="Pfam" id="PF05036">
    <property type="entry name" value="SPOR"/>
    <property type="match status" value="1"/>
</dbReference>
<dbReference type="OrthoDB" id="7058146at2"/>
<dbReference type="GO" id="GO:0042834">
    <property type="term" value="F:peptidoglycan binding"/>
    <property type="evidence" value="ECO:0007669"/>
    <property type="project" value="InterPro"/>
</dbReference>
<name>A0A369CA38_9GAMM</name>
<sequence length="308" mass="31417">MKWVFLLVLLGNGVLFGLGIAGKLPAPPTAAAPAVAHGLPPLVLWNETDAGKAVVSPSAAPADEPGSRGEEEGGADSGDPVPATAPAGSGPHAPADPSAGRETGGRGLADDASVVAPAAAADPGEEADTGAVPPGDGAQEPNPVAESAAAEPGGAGDVALRHCYRVGPFTDKEMARQVGSLLAQGGARVEPRTGNLPQVQAYWVLQSGFADRDAALEQVRELRGNGVDSFVITDAGHENDVSLGLFRQESAAHRHRATLAEKGIEAEVTPRERYQEVTWILVEDESAGPPELPADIAAQATIEERACP</sequence>
<dbReference type="RefSeq" id="WP_147275252.1">
    <property type="nucleotide sequence ID" value="NZ_QPJY01000006.1"/>
</dbReference>
<accession>A0A369CA38</accession>
<evidence type="ECO:0000313" key="3">
    <source>
        <dbReference type="EMBL" id="RCX29985.1"/>
    </source>
</evidence>
<dbReference type="InterPro" id="IPR007730">
    <property type="entry name" value="SPOR-like_dom"/>
</dbReference>
<organism evidence="3 4">
    <name type="scientific">Thioalbus denitrificans</name>
    <dbReference type="NCBI Taxonomy" id="547122"/>
    <lineage>
        <taxon>Bacteria</taxon>
        <taxon>Pseudomonadati</taxon>
        <taxon>Pseudomonadota</taxon>
        <taxon>Gammaproteobacteria</taxon>
        <taxon>Chromatiales</taxon>
        <taxon>Ectothiorhodospiraceae</taxon>
        <taxon>Thioalbus</taxon>
    </lineage>
</organism>
<protein>
    <recommendedName>
        <fullName evidence="2">SPOR domain-containing protein</fullName>
    </recommendedName>
</protein>
<comment type="caution">
    <text evidence="3">The sequence shown here is derived from an EMBL/GenBank/DDBJ whole genome shotgun (WGS) entry which is preliminary data.</text>
</comment>
<dbReference type="EMBL" id="QPJY01000006">
    <property type="protein sequence ID" value="RCX29985.1"/>
    <property type="molecule type" value="Genomic_DNA"/>
</dbReference>
<dbReference type="Proteomes" id="UP000252707">
    <property type="component" value="Unassembled WGS sequence"/>
</dbReference>